<evidence type="ECO:0000313" key="4">
    <source>
        <dbReference type="Proteomes" id="UP000008065"/>
    </source>
</evidence>
<dbReference type="VEuPathDB" id="FungiDB:NEUTE1DRAFT_56219"/>
<dbReference type="HOGENOM" id="CLU_304844_0_0_1"/>
<proteinExistence type="predicted"/>
<gene>
    <name evidence="3" type="ORF">NEUTE1DRAFT_56219</name>
</gene>
<feature type="region of interest" description="Disordered" evidence="1">
    <location>
        <begin position="1"/>
        <end position="40"/>
    </location>
</feature>
<protein>
    <recommendedName>
        <fullName evidence="2">DUF7580 domain-containing protein</fullName>
    </recommendedName>
</protein>
<sequence length="974" mass="108971">MAPKKARVKKAQTKKKAAKRIQPKEILSPDTPPADGSSPFTRLPLEVHMVIGDTLKADMQLGALAKLARTSRRLCSFYEQQIYKGRGNRNNIVALMWGTRHNSVTVMQSAQQWGANLDVRAYHLNRMGSRRTHGMHGSGTALQLAIRDQNNASMCWLLDEHARVDIPGKPAQGMCQCTTQSRSHASSLHLAFCNGNLLAATTLLRREPVASVRYSLEVDTRSILNTAVKAAFSGYSVSFLAVALENPAIRKSINSFQGVDHRTPIKVALSPHHEGRHHLELILDALVKAGASLGPYPHGSDVEGHHPPLWSSLYRDDREAATYLLRLGCDPNGDRPHPITPEWRSPLHWYIGHESYERWYTPGWQQEHVAHEWMRQRRPYIRDFIVVLLEHGASLDITDLAGNSPLDYAVSYMDRFVEPRRRVAGFKLVKLLLAKVEAEGISKESRKRADDRLWRAAGVFEENLRDIQKALKELEDKLNLPVGSGVEPLPDRVSFRKELKRLSFALNRSVYLELLTRIRDGVSSLEALTSQNSDLEPERVKRSNGRLYRLMNSLSSAIYQALCAAMNACQCPTSHRLGLKLSTPSYTSLIPEDEDEDVVRNLSMKLAISDQDTAHGKLDRSWSSFMVKPSSRPRQCQVSTHQKPTAFVKSECPTKRARKTVGFSLSGMSAMKIHSLRSRYSSREVEVKASSRSSTHTVTLEVVSTKLEASNQDIIVDLCETLRQLPSLEASSCCGHIIGPAAINASATERYGLYALGHLRPSGSFGQCSFISLHEVLTEQLTAPCLFYDEDRLRLAYTLASSVLQLAGTPWLTTYVTTKDVFLIRCNGTTHFQEAFVIRQLPEISDSMQLDTQSPQCLAGGVQPNQGMLFLGIILIEIMLGTPFDFFRESHIKQHGPSTLGSFFSDYETAITLLGRLETKGGPNYKRAVERCIKCKFPQPKANLDGDEFRRLVYGHVVAPLEEDLKQYSLPDLL</sequence>
<evidence type="ECO:0000313" key="3">
    <source>
        <dbReference type="EMBL" id="EGO60147.1"/>
    </source>
</evidence>
<keyword evidence="4" id="KW-1185">Reference proteome</keyword>
<dbReference type="Pfam" id="PF24476">
    <property type="entry name" value="DUF7580"/>
    <property type="match status" value="1"/>
</dbReference>
<evidence type="ECO:0000259" key="2">
    <source>
        <dbReference type="Pfam" id="PF24476"/>
    </source>
</evidence>
<accession>F8MAS9</accession>
<dbReference type="SUPFAM" id="SSF48403">
    <property type="entry name" value="Ankyrin repeat"/>
    <property type="match status" value="1"/>
</dbReference>
<dbReference type="InterPro" id="IPR056002">
    <property type="entry name" value="DUF7580"/>
</dbReference>
<dbReference type="RefSeq" id="XP_009847207.1">
    <property type="nucleotide sequence ID" value="XM_009848905.1"/>
</dbReference>
<dbReference type="AlphaFoldDB" id="F8MAS9"/>
<organism evidence="3 4">
    <name type="scientific">Neurospora tetrasperma (strain FGSC 2508 / ATCC MYA-4615 / P0657)</name>
    <dbReference type="NCBI Taxonomy" id="510951"/>
    <lineage>
        <taxon>Eukaryota</taxon>
        <taxon>Fungi</taxon>
        <taxon>Dikarya</taxon>
        <taxon>Ascomycota</taxon>
        <taxon>Pezizomycotina</taxon>
        <taxon>Sordariomycetes</taxon>
        <taxon>Sordariomycetidae</taxon>
        <taxon>Sordariales</taxon>
        <taxon>Sordariaceae</taxon>
        <taxon>Neurospora</taxon>
    </lineage>
</organism>
<dbReference type="OrthoDB" id="4582631at2759"/>
<feature type="domain" description="DUF7580" evidence="2">
    <location>
        <begin position="770"/>
        <end position="967"/>
    </location>
</feature>
<dbReference type="KEGG" id="nte:NEUTE1DRAFT56219"/>
<evidence type="ECO:0000256" key="1">
    <source>
        <dbReference type="SAM" id="MobiDB-lite"/>
    </source>
</evidence>
<dbReference type="PANTHER" id="PTHR35186">
    <property type="entry name" value="ANK_REP_REGION DOMAIN-CONTAINING PROTEIN"/>
    <property type="match status" value="1"/>
</dbReference>
<dbReference type="GeneID" id="20828520"/>
<dbReference type="EMBL" id="GL891302">
    <property type="protein sequence ID" value="EGO60147.1"/>
    <property type="molecule type" value="Genomic_DNA"/>
</dbReference>
<name>F8MAS9_NEUT8</name>
<feature type="compositionally biased region" description="Basic residues" evidence="1">
    <location>
        <begin position="1"/>
        <end position="21"/>
    </location>
</feature>
<dbReference type="InterPro" id="IPR036770">
    <property type="entry name" value="Ankyrin_rpt-contain_sf"/>
</dbReference>
<dbReference type="Proteomes" id="UP000008065">
    <property type="component" value="Unassembled WGS sequence"/>
</dbReference>
<reference evidence="4" key="1">
    <citation type="journal article" date="2011" name="Genetics">
        <title>Massive changes in genome architecture accompany the transition to self-fertility in the filamentous fungus Neurospora tetrasperma.</title>
        <authorList>
            <person name="Ellison C.E."/>
            <person name="Stajich J.E."/>
            <person name="Jacobson D.J."/>
            <person name="Natvig D.O."/>
            <person name="Lapidus A."/>
            <person name="Foster B."/>
            <person name="Aerts A."/>
            <person name="Riley R."/>
            <person name="Lindquist E.A."/>
            <person name="Grigoriev I.V."/>
            <person name="Taylor J.W."/>
        </authorList>
    </citation>
    <scope>NUCLEOTIDE SEQUENCE [LARGE SCALE GENOMIC DNA]</scope>
    <source>
        <strain evidence="4">FGSC 2508 / P0657</strain>
    </source>
</reference>
<dbReference type="PANTHER" id="PTHR35186:SF4">
    <property type="entry name" value="PRION-INHIBITION AND PROPAGATION HELO DOMAIN-CONTAINING PROTEIN"/>
    <property type="match status" value="1"/>
</dbReference>
<dbReference type="Gene3D" id="1.25.40.20">
    <property type="entry name" value="Ankyrin repeat-containing domain"/>
    <property type="match status" value="1"/>
</dbReference>